<proteinExistence type="predicted"/>
<evidence type="ECO:0000313" key="1">
    <source>
        <dbReference type="EMBL" id="RRT71868.1"/>
    </source>
</evidence>
<gene>
    <name evidence="1" type="ORF">B296_00005615</name>
</gene>
<dbReference type="Proteomes" id="UP000287651">
    <property type="component" value="Unassembled WGS sequence"/>
</dbReference>
<sequence length="52" mass="6521">MMLRLMDTCTMKRPRHLRRLYGKKLTESILRWNKQPRKLLLQLLRRLIKLIF</sequence>
<accession>A0A444F138</accession>
<dbReference type="EMBL" id="AMZH03003581">
    <property type="protein sequence ID" value="RRT71868.1"/>
    <property type="molecule type" value="Genomic_DNA"/>
</dbReference>
<reference evidence="1 2" key="1">
    <citation type="journal article" date="2014" name="Agronomy (Basel)">
        <title>A Draft Genome Sequence for Ensete ventricosum, the Drought-Tolerant Tree Against Hunger.</title>
        <authorList>
            <person name="Harrison J."/>
            <person name="Moore K.A."/>
            <person name="Paszkiewicz K."/>
            <person name="Jones T."/>
            <person name="Grant M."/>
            <person name="Ambacheew D."/>
            <person name="Muzemil S."/>
            <person name="Studholme D.J."/>
        </authorList>
    </citation>
    <scope>NUCLEOTIDE SEQUENCE [LARGE SCALE GENOMIC DNA]</scope>
</reference>
<comment type="caution">
    <text evidence="1">The sequence shown here is derived from an EMBL/GenBank/DDBJ whole genome shotgun (WGS) entry which is preliminary data.</text>
</comment>
<protein>
    <submittedName>
        <fullName evidence="1">Uncharacterized protein</fullName>
    </submittedName>
</protein>
<dbReference type="AlphaFoldDB" id="A0A444F138"/>
<name>A0A444F138_ENSVE</name>
<organism evidence="1 2">
    <name type="scientific">Ensete ventricosum</name>
    <name type="common">Abyssinian banana</name>
    <name type="synonym">Musa ensete</name>
    <dbReference type="NCBI Taxonomy" id="4639"/>
    <lineage>
        <taxon>Eukaryota</taxon>
        <taxon>Viridiplantae</taxon>
        <taxon>Streptophyta</taxon>
        <taxon>Embryophyta</taxon>
        <taxon>Tracheophyta</taxon>
        <taxon>Spermatophyta</taxon>
        <taxon>Magnoliopsida</taxon>
        <taxon>Liliopsida</taxon>
        <taxon>Zingiberales</taxon>
        <taxon>Musaceae</taxon>
        <taxon>Ensete</taxon>
    </lineage>
</organism>
<evidence type="ECO:0000313" key="2">
    <source>
        <dbReference type="Proteomes" id="UP000287651"/>
    </source>
</evidence>